<evidence type="ECO:0000259" key="15">
    <source>
        <dbReference type="PROSITE" id="PS51195"/>
    </source>
</evidence>
<feature type="domain" description="Helicase ATP-binding" evidence="13">
    <location>
        <begin position="35"/>
        <end position="206"/>
    </location>
</feature>
<keyword evidence="4 12" id="KW-0378">Hydrolase</keyword>
<evidence type="ECO:0000256" key="4">
    <source>
        <dbReference type="ARBA" id="ARBA00022801"/>
    </source>
</evidence>
<accession>A0A926IIQ2</accession>
<evidence type="ECO:0000256" key="12">
    <source>
        <dbReference type="RuleBase" id="RU000492"/>
    </source>
</evidence>
<comment type="similarity">
    <text evidence="8 12">Belongs to the DEAD box helicase family.</text>
</comment>
<dbReference type="InterPro" id="IPR057325">
    <property type="entry name" value="DeaD_dimer"/>
</dbReference>
<dbReference type="EMBL" id="JACRTG010000008">
    <property type="protein sequence ID" value="MBC8587204.1"/>
    <property type="molecule type" value="Genomic_DNA"/>
</dbReference>
<dbReference type="InterPro" id="IPR014001">
    <property type="entry name" value="Helicase_ATP-bd"/>
</dbReference>
<evidence type="ECO:0000256" key="9">
    <source>
        <dbReference type="ARBA" id="ARBA00047984"/>
    </source>
</evidence>
<dbReference type="RefSeq" id="WP_262428675.1">
    <property type="nucleotide sequence ID" value="NZ_JACRTG010000008.1"/>
</dbReference>
<keyword evidence="6 12" id="KW-0067">ATP-binding</keyword>
<comment type="catalytic activity">
    <reaction evidence="9">
        <text>ATP + H2O = ADP + phosphate + H(+)</text>
        <dbReference type="Rhea" id="RHEA:13065"/>
        <dbReference type="ChEBI" id="CHEBI:15377"/>
        <dbReference type="ChEBI" id="CHEBI:15378"/>
        <dbReference type="ChEBI" id="CHEBI:30616"/>
        <dbReference type="ChEBI" id="CHEBI:43474"/>
        <dbReference type="ChEBI" id="CHEBI:456216"/>
        <dbReference type="EC" id="3.6.4.13"/>
    </reaction>
</comment>
<dbReference type="Pfam" id="PF25399">
    <property type="entry name" value="DeaD_dimer"/>
    <property type="match status" value="1"/>
</dbReference>
<dbReference type="InterPro" id="IPR014014">
    <property type="entry name" value="RNA_helicase_DEAD_Q_motif"/>
</dbReference>
<evidence type="ECO:0000256" key="5">
    <source>
        <dbReference type="ARBA" id="ARBA00022806"/>
    </source>
</evidence>
<evidence type="ECO:0000256" key="7">
    <source>
        <dbReference type="ARBA" id="ARBA00023016"/>
    </source>
</evidence>
<dbReference type="PANTHER" id="PTHR47963:SF8">
    <property type="entry name" value="ATP-DEPENDENT RNA HELICASE DEAD"/>
    <property type="match status" value="1"/>
</dbReference>
<dbReference type="GO" id="GO:0003724">
    <property type="term" value="F:RNA helicase activity"/>
    <property type="evidence" value="ECO:0007669"/>
    <property type="project" value="UniProtKB-EC"/>
</dbReference>
<dbReference type="CDD" id="cd18787">
    <property type="entry name" value="SF2_C_DEAD"/>
    <property type="match status" value="1"/>
</dbReference>
<dbReference type="GO" id="GO:0005840">
    <property type="term" value="C:ribosome"/>
    <property type="evidence" value="ECO:0007669"/>
    <property type="project" value="TreeGrafter"/>
</dbReference>
<dbReference type="GO" id="GO:0016787">
    <property type="term" value="F:hydrolase activity"/>
    <property type="evidence" value="ECO:0007669"/>
    <property type="project" value="UniProtKB-KW"/>
</dbReference>
<dbReference type="Gene3D" id="3.40.50.300">
    <property type="entry name" value="P-loop containing nucleotide triphosphate hydrolases"/>
    <property type="match status" value="2"/>
</dbReference>
<dbReference type="AlphaFoldDB" id="A0A926IIQ2"/>
<dbReference type="Proteomes" id="UP000601171">
    <property type="component" value="Unassembled WGS sequence"/>
</dbReference>
<proteinExistence type="inferred from homology"/>
<evidence type="ECO:0000256" key="10">
    <source>
        <dbReference type="ARBA" id="ARBA00067932"/>
    </source>
</evidence>
<evidence type="ECO:0000256" key="2">
    <source>
        <dbReference type="ARBA" id="ARBA00022490"/>
    </source>
</evidence>
<evidence type="ECO:0000259" key="13">
    <source>
        <dbReference type="PROSITE" id="PS51192"/>
    </source>
</evidence>
<dbReference type="Pfam" id="PF00270">
    <property type="entry name" value="DEAD"/>
    <property type="match status" value="1"/>
</dbReference>
<dbReference type="PROSITE" id="PS51195">
    <property type="entry name" value="Q_MOTIF"/>
    <property type="match status" value="1"/>
</dbReference>
<sequence>MEKLRFEEINLSNEIKKGIQELGFEEMTPIQAKSIPLLLKGMDIIGQAQTGTGKTAAFGIPILEMCDSEERNIQALVLCPTRELSIQVAEEVSKLGRFKKGLQVLPVYGGQPIERQLRALKKGVQIVIGTPGRVIDHIRRKTIRTDNIKMMVLDEADEMFDMGFRDDIELVMNTLPKERQTIFFSATMPHEIVRFASKYQKDPEMIKVVHKELTVPKVEQCYFELKEHMKTEILSRLIDMHNPKLTIVFCNTKKRVDELTTELQGRGYFADGLHGDLKQPQRDTVMGKFRKGTIDILVATDVAARGLDVDNVDLVVNYDMPQDEEYYVHRIGRTARAGRAGVAFSFVAGRDIYKLKDIQKYTKTKIERRDLPTLKDIEERYTLSMLEKIKEEVDRGELSKYEKIVDSLLQDDYTSIDIAAALLKFYMQENRLDGHEELDMVDKGNKSKSRGCKNTGGMVRLYINIGKRKGVSPRHILSALLQETNLNKNLVGNIDMFDKFTFVEVPKEYGKDVVSQLTDKRIKGTRVKVEIANPKTR</sequence>
<dbReference type="PROSITE" id="PS51192">
    <property type="entry name" value="HELICASE_ATP_BIND_1"/>
    <property type="match status" value="1"/>
</dbReference>
<dbReference type="SUPFAM" id="SSF52540">
    <property type="entry name" value="P-loop containing nucleoside triphosphate hydrolases"/>
    <property type="match status" value="1"/>
</dbReference>
<dbReference type="InterPro" id="IPR050547">
    <property type="entry name" value="DEAD_box_RNA_helicases"/>
</dbReference>
<name>A0A926IIQ2_9FIRM</name>
<dbReference type="GO" id="GO:0033592">
    <property type="term" value="F:RNA strand annealing activity"/>
    <property type="evidence" value="ECO:0007669"/>
    <property type="project" value="TreeGrafter"/>
</dbReference>
<dbReference type="FunFam" id="3.40.50.300:FF:000108">
    <property type="entry name" value="ATP-dependent RNA helicase RhlE"/>
    <property type="match status" value="1"/>
</dbReference>
<keyword evidence="5 12" id="KW-0347">Helicase</keyword>
<dbReference type="CDD" id="cd12252">
    <property type="entry name" value="RRM_DbpA"/>
    <property type="match status" value="1"/>
</dbReference>
<organism evidence="16 17">
    <name type="scientific">Paratissierella segnis</name>
    <dbReference type="NCBI Taxonomy" id="2763679"/>
    <lineage>
        <taxon>Bacteria</taxon>
        <taxon>Bacillati</taxon>
        <taxon>Bacillota</taxon>
        <taxon>Tissierellia</taxon>
        <taxon>Tissierellales</taxon>
        <taxon>Tissierellaceae</taxon>
        <taxon>Paratissierella</taxon>
    </lineage>
</organism>
<dbReference type="Pfam" id="PF03880">
    <property type="entry name" value="DbpA"/>
    <property type="match status" value="1"/>
</dbReference>
<evidence type="ECO:0000259" key="14">
    <source>
        <dbReference type="PROSITE" id="PS51194"/>
    </source>
</evidence>
<keyword evidence="2" id="KW-0963">Cytoplasm</keyword>
<keyword evidence="3 12" id="KW-0547">Nucleotide-binding</keyword>
<evidence type="ECO:0000256" key="1">
    <source>
        <dbReference type="ARBA" id="ARBA00012552"/>
    </source>
</evidence>
<dbReference type="InterPro" id="IPR011545">
    <property type="entry name" value="DEAD/DEAH_box_helicase_dom"/>
</dbReference>
<keyword evidence="17" id="KW-1185">Reference proteome</keyword>
<evidence type="ECO:0000256" key="3">
    <source>
        <dbReference type="ARBA" id="ARBA00022741"/>
    </source>
</evidence>
<dbReference type="SMART" id="SM00490">
    <property type="entry name" value="HELICc"/>
    <property type="match status" value="1"/>
</dbReference>
<comment type="caution">
    <text evidence="16">The sequence shown here is derived from an EMBL/GenBank/DDBJ whole genome shotgun (WGS) entry which is preliminary data.</text>
</comment>
<dbReference type="EC" id="3.6.4.13" evidence="1"/>
<dbReference type="InterPro" id="IPR044742">
    <property type="entry name" value="DEAD/DEAH_RhlB"/>
</dbReference>
<feature type="domain" description="DEAD-box RNA helicase Q" evidence="15">
    <location>
        <begin position="4"/>
        <end position="32"/>
    </location>
</feature>
<dbReference type="CDD" id="cd00268">
    <property type="entry name" value="DEADc"/>
    <property type="match status" value="1"/>
</dbReference>
<dbReference type="PANTHER" id="PTHR47963">
    <property type="entry name" value="DEAD-BOX ATP-DEPENDENT RNA HELICASE 47, MITOCHONDRIAL"/>
    <property type="match status" value="1"/>
</dbReference>
<evidence type="ECO:0000256" key="11">
    <source>
        <dbReference type="PROSITE-ProRule" id="PRU00552"/>
    </source>
</evidence>
<dbReference type="SMART" id="SM00487">
    <property type="entry name" value="DEXDc"/>
    <property type="match status" value="1"/>
</dbReference>
<dbReference type="Pfam" id="PF00271">
    <property type="entry name" value="Helicase_C"/>
    <property type="match status" value="1"/>
</dbReference>
<feature type="short sequence motif" description="Q motif" evidence="11">
    <location>
        <begin position="4"/>
        <end position="32"/>
    </location>
</feature>
<dbReference type="InterPro" id="IPR001650">
    <property type="entry name" value="Helicase_C-like"/>
</dbReference>
<dbReference type="PROSITE" id="PS51194">
    <property type="entry name" value="HELICASE_CTER"/>
    <property type="match status" value="1"/>
</dbReference>
<dbReference type="GO" id="GO:0005829">
    <property type="term" value="C:cytosol"/>
    <property type="evidence" value="ECO:0007669"/>
    <property type="project" value="TreeGrafter"/>
</dbReference>
<dbReference type="PROSITE" id="PS00039">
    <property type="entry name" value="DEAD_ATP_HELICASE"/>
    <property type="match status" value="1"/>
</dbReference>
<evidence type="ECO:0000256" key="6">
    <source>
        <dbReference type="ARBA" id="ARBA00022840"/>
    </source>
</evidence>
<dbReference type="InterPro" id="IPR005580">
    <property type="entry name" value="DbpA/CsdA_RNA-bd_dom"/>
</dbReference>
<gene>
    <name evidence="16" type="ORF">H8707_02970</name>
</gene>
<dbReference type="GO" id="GO:0009409">
    <property type="term" value="P:response to cold"/>
    <property type="evidence" value="ECO:0007669"/>
    <property type="project" value="TreeGrafter"/>
</dbReference>
<dbReference type="InterPro" id="IPR012677">
    <property type="entry name" value="Nucleotide-bd_a/b_plait_sf"/>
</dbReference>
<protein>
    <recommendedName>
        <fullName evidence="10">ATP-dependent RNA helicase CshA</fullName>
        <ecNumber evidence="1">3.6.4.13</ecNumber>
    </recommendedName>
</protein>
<evidence type="ECO:0000313" key="17">
    <source>
        <dbReference type="Proteomes" id="UP000601171"/>
    </source>
</evidence>
<evidence type="ECO:0000256" key="8">
    <source>
        <dbReference type="ARBA" id="ARBA00038437"/>
    </source>
</evidence>
<dbReference type="Gene3D" id="3.30.70.330">
    <property type="match status" value="1"/>
</dbReference>
<dbReference type="GO" id="GO:0005524">
    <property type="term" value="F:ATP binding"/>
    <property type="evidence" value="ECO:0007669"/>
    <property type="project" value="UniProtKB-KW"/>
</dbReference>
<evidence type="ECO:0000313" key="16">
    <source>
        <dbReference type="EMBL" id="MBC8587204.1"/>
    </source>
</evidence>
<feature type="domain" description="Helicase C-terminal" evidence="14">
    <location>
        <begin position="217"/>
        <end position="378"/>
    </location>
</feature>
<dbReference type="InterPro" id="IPR027417">
    <property type="entry name" value="P-loop_NTPase"/>
</dbReference>
<keyword evidence="7" id="KW-0346">Stress response</keyword>
<dbReference type="InterPro" id="IPR000629">
    <property type="entry name" value="RNA-helicase_DEAD-box_CS"/>
</dbReference>
<reference evidence="16" key="1">
    <citation type="submission" date="2020-08" db="EMBL/GenBank/DDBJ databases">
        <title>Genome public.</title>
        <authorList>
            <person name="Liu C."/>
            <person name="Sun Q."/>
        </authorList>
    </citation>
    <scope>NUCLEOTIDE SEQUENCE</scope>
    <source>
        <strain evidence="16">BX21</strain>
    </source>
</reference>